<keyword evidence="2" id="KW-0472">Membrane</keyword>
<dbReference type="EMBL" id="JAGIYZ010000010">
    <property type="protein sequence ID" value="MBP0464530.1"/>
    <property type="molecule type" value="Genomic_DNA"/>
</dbReference>
<keyword evidence="2" id="KW-1133">Transmembrane helix</keyword>
<feature type="transmembrane region" description="Helical" evidence="2">
    <location>
        <begin position="35"/>
        <end position="57"/>
    </location>
</feature>
<feature type="compositionally biased region" description="Pro residues" evidence="1">
    <location>
        <begin position="223"/>
        <end position="233"/>
    </location>
</feature>
<keyword evidence="2" id="KW-0812">Transmembrane</keyword>
<evidence type="ECO:0000256" key="2">
    <source>
        <dbReference type="SAM" id="Phobius"/>
    </source>
</evidence>
<evidence type="ECO:0000313" key="4">
    <source>
        <dbReference type="Proteomes" id="UP000680815"/>
    </source>
</evidence>
<proteinExistence type="predicted"/>
<organism evidence="3 4">
    <name type="scientific">Roseomonas nitratireducens</name>
    <dbReference type="NCBI Taxonomy" id="2820810"/>
    <lineage>
        <taxon>Bacteria</taxon>
        <taxon>Pseudomonadati</taxon>
        <taxon>Pseudomonadota</taxon>
        <taxon>Alphaproteobacteria</taxon>
        <taxon>Acetobacterales</taxon>
        <taxon>Roseomonadaceae</taxon>
        <taxon>Roseomonas</taxon>
    </lineage>
</organism>
<evidence type="ECO:0008006" key="5">
    <source>
        <dbReference type="Google" id="ProtNLM"/>
    </source>
</evidence>
<sequence length="430" mass="44182">MRGRPPDDDATIRVSPREAAARIAAPPSGGGGRRWLLAGVAGFTVLTALGAGAVFLLDEGPPPPQRLGPRMLVPPLLRARVGASDVLFMLARRAEQDATDPPDAPAPRDRIELVALDAGTLAPRFEVHLASVPRGALGDAALIAEQGATVWIWLGGLGAVSAVDGRVLADQDGLAERNPQVVFANLRARGALRTADALVIEGPTLGGPWRLDPRDFAASLANQPPPRPLPPLHAPAQAGQGGPTAFRLNEARIGPAWFGLPAETEKLAGPMAPRGRGFIAPAVSPPGAPQALWRGAVRMASAAPPNWPANMPNRFGEAERLVDLAAVPGATGLHLAGFLTAGTPDPLRPAPDALLLLHGAPGQPLGLMRIGADGRIAWRAALPVGAVRSVLPGAAHLLLADWRGTVATAGARIVSVALDDGAVAELALSA</sequence>
<dbReference type="Proteomes" id="UP000680815">
    <property type="component" value="Unassembled WGS sequence"/>
</dbReference>
<keyword evidence="4" id="KW-1185">Reference proteome</keyword>
<evidence type="ECO:0000313" key="3">
    <source>
        <dbReference type="EMBL" id="MBP0464530.1"/>
    </source>
</evidence>
<accession>A0ABS4AT35</accession>
<dbReference type="RefSeq" id="WP_209351916.1">
    <property type="nucleotide sequence ID" value="NZ_JAGIYZ010000010.1"/>
</dbReference>
<feature type="region of interest" description="Disordered" evidence="1">
    <location>
        <begin position="216"/>
        <end position="241"/>
    </location>
</feature>
<name>A0ABS4AT35_9PROT</name>
<evidence type="ECO:0000256" key="1">
    <source>
        <dbReference type="SAM" id="MobiDB-lite"/>
    </source>
</evidence>
<reference evidence="3 4" key="1">
    <citation type="submission" date="2021-03" db="EMBL/GenBank/DDBJ databases">
        <authorList>
            <person name="So Y."/>
        </authorList>
    </citation>
    <scope>NUCLEOTIDE SEQUENCE [LARGE SCALE GENOMIC DNA]</scope>
    <source>
        <strain evidence="3 4">PWR1</strain>
    </source>
</reference>
<protein>
    <recommendedName>
        <fullName evidence="5">DUF4115 domain-containing protein</fullName>
    </recommendedName>
</protein>
<comment type="caution">
    <text evidence="3">The sequence shown here is derived from an EMBL/GenBank/DDBJ whole genome shotgun (WGS) entry which is preliminary data.</text>
</comment>
<gene>
    <name evidence="3" type="ORF">J5Y09_11490</name>
</gene>